<dbReference type="InterPro" id="IPR021790">
    <property type="entry name" value="PTBP1-like_RRM2"/>
</dbReference>
<reference evidence="7 8" key="1">
    <citation type="submission" date="2020-04" db="EMBL/GenBank/DDBJ databases">
        <authorList>
            <person name="Laetsch R D."/>
            <person name="Stevens L."/>
            <person name="Kumar S."/>
            <person name="Blaxter L. M."/>
        </authorList>
    </citation>
    <scope>NUCLEOTIDE SEQUENCE [LARGE SCALE GENOMIC DNA]</scope>
</reference>
<feature type="domain" description="RRM" evidence="6">
    <location>
        <begin position="34"/>
        <end position="108"/>
    </location>
</feature>
<feature type="compositionally biased region" description="Polar residues" evidence="5">
    <location>
        <begin position="548"/>
        <end position="564"/>
    </location>
</feature>
<evidence type="ECO:0000313" key="8">
    <source>
        <dbReference type="Proteomes" id="UP000494206"/>
    </source>
</evidence>
<evidence type="ECO:0000256" key="5">
    <source>
        <dbReference type="SAM" id="MobiDB-lite"/>
    </source>
</evidence>
<keyword evidence="1" id="KW-0597">Phosphoprotein</keyword>
<evidence type="ECO:0000313" key="7">
    <source>
        <dbReference type="EMBL" id="CAB3404972.1"/>
    </source>
</evidence>
<dbReference type="CDD" id="cd12694">
    <property type="entry name" value="RRM2_hnRNPL_like"/>
    <property type="match status" value="1"/>
</dbReference>
<dbReference type="InterPro" id="IPR055204">
    <property type="entry name" value="HNRNPL_RRM"/>
</dbReference>
<dbReference type="NCBIfam" id="TIGR01649">
    <property type="entry name" value="hnRNP-L_PTB"/>
    <property type="match status" value="1"/>
</dbReference>
<evidence type="ECO:0000256" key="2">
    <source>
        <dbReference type="ARBA" id="ARBA00022737"/>
    </source>
</evidence>
<dbReference type="Pfam" id="PF11835">
    <property type="entry name" value="RRM_8"/>
    <property type="match status" value="1"/>
</dbReference>
<dbReference type="PANTHER" id="PTHR15592">
    <property type="entry name" value="MATRIN 3/NUCLEAR PROTEIN 220-RELATED"/>
    <property type="match status" value="1"/>
</dbReference>
<feature type="region of interest" description="Disordered" evidence="5">
    <location>
        <begin position="266"/>
        <end position="296"/>
    </location>
</feature>
<name>A0A8S1F346_9PELO</name>
<gene>
    <name evidence="7" type="ORF">CBOVIS_LOCUS7227</name>
</gene>
<dbReference type="Gene3D" id="3.30.70.330">
    <property type="match status" value="4"/>
</dbReference>
<evidence type="ECO:0000256" key="4">
    <source>
        <dbReference type="PROSITE-ProRule" id="PRU00176"/>
    </source>
</evidence>
<evidence type="ECO:0000256" key="1">
    <source>
        <dbReference type="ARBA" id="ARBA00022553"/>
    </source>
</evidence>
<dbReference type="Proteomes" id="UP000494206">
    <property type="component" value="Unassembled WGS sequence"/>
</dbReference>
<dbReference type="GO" id="GO:0003723">
    <property type="term" value="F:RNA binding"/>
    <property type="evidence" value="ECO:0007669"/>
    <property type="project" value="UniProtKB-UniRule"/>
</dbReference>
<dbReference type="PROSITE" id="PS50102">
    <property type="entry name" value="RRM"/>
    <property type="match status" value="1"/>
</dbReference>
<feature type="compositionally biased region" description="Basic and acidic residues" evidence="5">
    <location>
        <begin position="266"/>
        <end position="282"/>
    </location>
</feature>
<dbReference type="CDD" id="cd12689">
    <property type="entry name" value="RRM1_hnRNPL_like"/>
    <property type="match status" value="1"/>
</dbReference>
<dbReference type="OrthoDB" id="302770at2759"/>
<dbReference type="CDD" id="cd12424">
    <property type="entry name" value="RRM3_hnRNPL_like"/>
    <property type="match status" value="1"/>
</dbReference>
<dbReference type="Pfam" id="PF22976">
    <property type="entry name" value="RRM_10"/>
    <property type="match status" value="1"/>
</dbReference>
<protein>
    <recommendedName>
        <fullName evidence="6">RRM domain-containing protein</fullName>
    </recommendedName>
</protein>
<evidence type="ECO:0000259" key="6">
    <source>
        <dbReference type="PROSITE" id="PS50102"/>
    </source>
</evidence>
<dbReference type="AlphaFoldDB" id="A0A8S1F346"/>
<dbReference type="InterPro" id="IPR006536">
    <property type="entry name" value="HnRNP-L/PTB"/>
</dbReference>
<dbReference type="InterPro" id="IPR012677">
    <property type="entry name" value="Nucleotide-bd_a/b_plait_sf"/>
</dbReference>
<proteinExistence type="predicted"/>
<feature type="compositionally biased region" description="Basic residues" evidence="5">
    <location>
        <begin position="533"/>
        <end position="542"/>
    </location>
</feature>
<accession>A0A8S1F346</accession>
<dbReference type="Pfam" id="PF13893">
    <property type="entry name" value="RRM_5"/>
    <property type="match status" value="1"/>
</dbReference>
<feature type="region of interest" description="Disordered" evidence="5">
    <location>
        <begin position="526"/>
        <end position="586"/>
    </location>
</feature>
<sequence>MYHHSRPGYHSNEPTAKRYRRDDDADPINPNPSKVVHVRNLNTKATEADLLEALSSFGPIAYATCIPHSRMALVEFEEIDGAKACVQYSQSNQINVGGQIALFNYSTSHEIERIGFESSKPNKVLVLTVLNAQYPITADVIHQICDPQARVLRIVVMHKPTVVQALVEFEDAEQAKKAKHAMNGADIYSGCCTLKVEFAKPEYVRVHRQDKDQRDYTIPNEMIGDGPSRKTLLAGNPGGYERFDETRYPPPPTEFGYSAFERRDHYAPPDHRFRDSYRDGYDRGPPPARYDDRRDPYYERREPHHRIGGAGGPGCVMLVYGLDPEKVNCDMLFNVLCLYGNVLRICFMRTKVGTGMIEMGMPEDRRNVLQFMRGFEMFGMHLEFKPSNQDAVHSLREPFQLPDGTPSFRDYSTSRNNRFTTPEFAAKNRIVYPTSTLHWFNAPGTMTDEKIREMVETKAKRAPIKIEVFPSRNERSAAGTAEFETIAIANEVLALVNHTPVDSPYGSAPFIVKWAYATPAKWDGYAGVPPRVANRRRSRSPPRRQIPEETTTNGDEGEARNQQAEDGYRGSFRERYNTSDPDNRVE</sequence>
<keyword evidence="3 4" id="KW-0694">RNA-binding</keyword>
<organism evidence="7 8">
    <name type="scientific">Caenorhabditis bovis</name>
    <dbReference type="NCBI Taxonomy" id="2654633"/>
    <lineage>
        <taxon>Eukaryota</taxon>
        <taxon>Metazoa</taxon>
        <taxon>Ecdysozoa</taxon>
        <taxon>Nematoda</taxon>
        <taxon>Chromadorea</taxon>
        <taxon>Rhabditida</taxon>
        <taxon>Rhabditina</taxon>
        <taxon>Rhabditomorpha</taxon>
        <taxon>Rhabditoidea</taxon>
        <taxon>Rhabditidae</taxon>
        <taxon>Peloderinae</taxon>
        <taxon>Caenorhabditis</taxon>
    </lineage>
</organism>
<dbReference type="GO" id="GO:0006397">
    <property type="term" value="P:mRNA processing"/>
    <property type="evidence" value="ECO:0007669"/>
    <property type="project" value="InterPro"/>
</dbReference>
<dbReference type="InterPro" id="IPR035979">
    <property type="entry name" value="RBD_domain_sf"/>
</dbReference>
<keyword evidence="2" id="KW-0677">Repeat</keyword>
<dbReference type="GO" id="GO:0005634">
    <property type="term" value="C:nucleus"/>
    <property type="evidence" value="ECO:0007669"/>
    <property type="project" value="InterPro"/>
</dbReference>
<feature type="region of interest" description="Disordered" evidence="5">
    <location>
        <begin position="1"/>
        <end position="34"/>
    </location>
</feature>
<dbReference type="Pfam" id="PF00076">
    <property type="entry name" value="RRM_1"/>
    <property type="match status" value="1"/>
</dbReference>
<dbReference type="EMBL" id="CADEPM010000004">
    <property type="protein sequence ID" value="CAB3404972.1"/>
    <property type="molecule type" value="Genomic_DNA"/>
</dbReference>
<evidence type="ECO:0000256" key="3">
    <source>
        <dbReference type="ARBA" id="ARBA00022884"/>
    </source>
</evidence>
<dbReference type="SUPFAM" id="SSF54928">
    <property type="entry name" value="RNA-binding domain, RBD"/>
    <property type="match status" value="3"/>
</dbReference>
<feature type="compositionally biased region" description="Basic and acidic residues" evidence="5">
    <location>
        <begin position="566"/>
        <end position="586"/>
    </location>
</feature>
<dbReference type="InterPro" id="IPR000504">
    <property type="entry name" value="RRM_dom"/>
</dbReference>
<keyword evidence="8" id="KW-1185">Reference proteome</keyword>
<dbReference type="SMART" id="SM00360">
    <property type="entry name" value="RRM"/>
    <property type="match status" value="3"/>
</dbReference>
<dbReference type="CDD" id="cd12427">
    <property type="entry name" value="RRM4_hnRNPL_like"/>
    <property type="match status" value="1"/>
</dbReference>
<comment type="caution">
    <text evidence="7">The sequence shown here is derived from an EMBL/GenBank/DDBJ whole genome shotgun (WGS) entry which is preliminary data.</text>
</comment>